<reference evidence="1" key="1">
    <citation type="journal article" date="2014" name="Front. Microbiol.">
        <title>High frequency of phylogenetically diverse reductive dehalogenase-homologous genes in deep subseafloor sedimentary metagenomes.</title>
        <authorList>
            <person name="Kawai M."/>
            <person name="Futagami T."/>
            <person name="Toyoda A."/>
            <person name="Takaki Y."/>
            <person name="Nishi S."/>
            <person name="Hori S."/>
            <person name="Arai W."/>
            <person name="Tsubouchi T."/>
            <person name="Morono Y."/>
            <person name="Uchiyama I."/>
            <person name="Ito T."/>
            <person name="Fujiyama A."/>
            <person name="Inagaki F."/>
            <person name="Takami H."/>
        </authorList>
    </citation>
    <scope>NUCLEOTIDE SEQUENCE</scope>
    <source>
        <strain evidence="1">Expedition CK06-06</strain>
    </source>
</reference>
<evidence type="ECO:0000313" key="1">
    <source>
        <dbReference type="EMBL" id="GAG41759.1"/>
    </source>
</evidence>
<protein>
    <submittedName>
        <fullName evidence="1">Uncharacterized protein</fullName>
    </submittedName>
</protein>
<name>X0XEY1_9ZZZZ</name>
<gene>
    <name evidence="1" type="ORF">S01H1_64450</name>
</gene>
<proteinExistence type="predicted"/>
<dbReference type="EMBL" id="BARS01042481">
    <property type="protein sequence ID" value="GAG41759.1"/>
    <property type="molecule type" value="Genomic_DNA"/>
</dbReference>
<comment type="caution">
    <text evidence="1">The sequence shown here is derived from an EMBL/GenBank/DDBJ whole genome shotgun (WGS) entry which is preliminary data.</text>
</comment>
<accession>X0XEY1</accession>
<sequence>MSEKEKKTRNATYKEKAEASSNSTEVVILPAGKPFPLECNASGFWFADGESLWLSGSCNHEVLFRELRSRNDLDRPERECETLMALWETGAVRVMLKTSGNWRIDLRGYRGPTLARFKEWFDWLGPDRARMTQVILDVVEKGTDVDLAYFQGTAEQAYAWLLMGCKHQGNRRPKSGGQGVCNNAVKPNDREVSTALKKAGVPWAR</sequence>
<organism evidence="1">
    <name type="scientific">marine sediment metagenome</name>
    <dbReference type="NCBI Taxonomy" id="412755"/>
    <lineage>
        <taxon>unclassified sequences</taxon>
        <taxon>metagenomes</taxon>
        <taxon>ecological metagenomes</taxon>
    </lineage>
</organism>
<dbReference type="AlphaFoldDB" id="X0XEY1"/>